<evidence type="ECO:0000313" key="3">
    <source>
        <dbReference type="Proteomes" id="UP001139516"/>
    </source>
</evidence>
<keyword evidence="3" id="KW-1185">Reference proteome</keyword>
<dbReference type="EMBL" id="JALPRX010000060">
    <property type="protein sequence ID" value="MCK8785536.1"/>
    <property type="molecule type" value="Genomic_DNA"/>
</dbReference>
<feature type="region of interest" description="Disordered" evidence="1">
    <location>
        <begin position="1"/>
        <end position="47"/>
    </location>
</feature>
<organism evidence="2 3">
    <name type="scientific">Roseomonas acroporae</name>
    <dbReference type="NCBI Taxonomy" id="2937791"/>
    <lineage>
        <taxon>Bacteria</taxon>
        <taxon>Pseudomonadati</taxon>
        <taxon>Pseudomonadota</taxon>
        <taxon>Alphaproteobacteria</taxon>
        <taxon>Acetobacterales</taxon>
        <taxon>Roseomonadaceae</taxon>
        <taxon>Roseomonas</taxon>
    </lineage>
</organism>
<name>A0A9X1YG08_9PROT</name>
<sequence length="75" mass="8142">MDTPPMQQSSSPLSASSFRSPELAATKARIRQHAERCRRLPPPQPGETDRLVAAFLKQRGVSICPPAFAVAITGR</sequence>
<evidence type="ECO:0000256" key="1">
    <source>
        <dbReference type="SAM" id="MobiDB-lite"/>
    </source>
</evidence>
<gene>
    <name evidence="2" type="ORF">M0638_14190</name>
</gene>
<reference evidence="2" key="1">
    <citation type="submission" date="2022-04" db="EMBL/GenBank/DDBJ databases">
        <title>Roseomonas acroporae sp. nov., isolated from coral Acropora digitifera.</title>
        <authorList>
            <person name="Sun H."/>
        </authorList>
    </citation>
    <scope>NUCLEOTIDE SEQUENCE</scope>
    <source>
        <strain evidence="2">NAR14</strain>
    </source>
</reference>
<dbReference type="Proteomes" id="UP001139516">
    <property type="component" value="Unassembled WGS sequence"/>
</dbReference>
<dbReference type="AlphaFoldDB" id="A0A9X1YG08"/>
<comment type="caution">
    <text evidence="2">The sequence shown here is derived from an EMBL/GenBank/DDBJ whole genome shotgun (WGS) entry which is preliminary data.</text>
</comment>
<dbReference type="RefSeq" id="WP_248667659.1">
    <property type="nucleotide sequence ID" value="NZ_JALPRX010000060.1"/>
</dbReference>
<proteinExistence type="predicted"/>
<feature type="compositionally biased region" description="Low complexity" evidence="1">
    <location>
        <begin position="1"/>
        <end position="21"/>
    </location>
</feature>
<protein>
    <submittedName>
        <fullName evidence="2">Uncharacterized protein</fullName>
    </submittedName>
</protein>
<accession>A0A9X1YG08</accession>
<evidence type="ECO:0000313" key="2">
    <source>
        <dbReference type="EMBL" id="MCK8785536.1"/>
    </source>
</evidence>